<accession>A0A7V1LJL2</accession>
<keyword evidence="5 7" id="KW-1133">Transmembrane helix</keyword>
<evidence type="ECO:0000256" key="3">
    <source>
        <dbReference type="ARBA" id="ARBA00022475"/>
    </source>
</evidence>
<dbReference type="PANTHER" id="PTHR42775:SF1">
    <property type="entry name" value="PERMEASE RV2963-RELATED"/>
    <property type="match status" value="1"/>
</dbReference>
<proteinExistence type="inferred from homology"/>
<dbReference type="Proteomes" id="UP000886005">
    <property type="component" value="Unassembled WGS sequence"/>
</dbReference>
<dbReference type="InterPro" id="IPR005524">
    <property type="entry name" value="DUF318"/>
</dbReference>
<evidence type="ECO:0000256" key="2">
    <source>
        <dbReference type="ARBA" id="ARBA00006386"/>
    </source>
</evidence>
<keyword evidence="4 7" id="KW-0812">Transmembrane</keyword>
<comment type="subcellular location">
    <subcellularLocation>
        <location evidence="1">Cell membrane</location>
        <topology evidence="1">Multi-pass membrane protein</topology>
    </subcellularLocation>
</comment>
<sequence>VIIGIAIGAVMHGYVPEGFFEKYLSADNIWAVPASVILAVPLYSSASGVIPVIQVLVAKGIPLGTAIAFMMAVVGLSFPEAMLLKKVMSMKMILTFFGVVALCIIFSGYLFNIILV</sequence>
<dbReference type="EMBL" id="DRLD01000019">
    <property type="protein sequence ID" value="HED09169.1"/>
    <property type="molecule type" value="Genomic_DNA"/>
</dbReference>
<dbReference type="AlphaFoldDB" id="A0A7V1LJL2"/>
<feature type="transmembrane region" description="Helical" evidence="7">
    <location>
        <begin position="29"/>
        <end position="54"/>
    </location>
</feature>
<comment type="similarity">
    <text evidence="2">Belongs to the UPF0718 family.</text>
</comment>
<feature type="transmembrane region" description="Helical" evidence="7">
    <location>
        <begin position="60"/>
        <end position="81"/>
    </location>
</feature>
<dbReference type="PANTHER" id="PTHR42775">
    <property type="entry name" value="PERMEASE RV2963-RELATED"/>
    <property type="match status" value="1"/>
</dbReference>
<comment type="caution">
    <text evidence="8">The sequence shown here is derived from an EMBL/GenBank/DDBJ whole genome shotgun (WGS) entry which is preliminary data.</text>
</comment>
<dbReference type="InterPro" id="IPR053166">
    <property type="entry name" value="UPF0718_permease"/>
</dbReference>
<evidence type="ECO:0000256" key="5">
    <source>
        <dbReference type="ARBA" id="ARBA00022989"/>
    </source>
</evidence>
<gene>
    <name evidence="8" type="ORF">ENJ10_00635</name>
</gene>
<evidence type="ECO:0000256" key="7">
    <source>
        <dbReference type="SAM" id="Phobius"/>
    </source>
</evidence>
<keyword evidence="3" id="KW-1003">Cell membrane</keyword>
<evidence type="ECO:0000256" key="4">
    <source>
        <dbReference type="ARBA" id="ARBA00022692"/>
    </source>
</evidence>
<keyword evidence="6 7" id="KW-0472">Membrane</keyword>
<evidence type="ECO:0000313" key="8">
    <source>
        <dbReference type="EMBL" id="HED09169.1"/>
    </source>
</evidence>
<feature type="non-terminal residue" evidence="8">
    <location>
        <position position="1"/>
    </location>
</feature>
<reference evidence="8" key="1">
    <citation type="journal article" date="2020" name="mSystems">
        <title>Genome- and Community-Level Interaction Insights into Carbon Utilization and Element Cycling Functions of Hydrothermarchaeota in Hydrothermal Sediment.</title>
        <authorList>
            <person name="Zhou Z."/>
            <person name="Liu Y."/>
            <person name="Xu W."/>
            <person name="Pan J."/>
            <person name="Luo Z.H."/>
            <person name="Li M."/>
        </authorList>
    </citation>
    <scope>NUCLEOTIDE SEQUENCE [LARGE SCALE GENOMIC DNA]</scope>
    <source>
        <strain evidence="8">HyVt-456</strain>
    </source>
</reference>
<name>A0A7V1LJL2_CALAY</name>
<evidence type="ECO:0000256" key="6">
    <source>
        <dbReference type="ARBA" id="ARBA00023136"/>
    </source>
</evidence>
<dbReference type="GO" id="GO:0005886">
    <property type="term" value="C:plasma membrane"/>
    <property type="evidence" value="ECO:0007669"/>
    <property type="project" value="UniProtKB-SubCell"/>
</dbReference>
<protein>
    <submittedName>
        <fullName evidence="8">Permease</fullName>
    </submittedName>
</protein>
<dbReference type="Pfam" id="PF03773">
    <property type="entry name" value="ArsP_1"/>
    <property type="match status" value="1"/>
</dbReference>
<organism evidence="8">
    <name type="scientific">Caldithrix abyssi</name>
    <dbReference type="NCBI Taxonomy" id="187145"/>
    <lineage>
        <taxon>Bacteria</taxon>
        <taxon>Pseudomonadati</taxon>
        <taxon>Calditrichota</taxon>
        <taxon>Calditrichia</taxon>
        <taxon>Calditrichales</taxon>
        <taxon>Calditrichaceae</taxon>
        <taxon>Caldithrix</taxon>
    </lineage>
</organism>
<feature type="transmembrane region" description="Helical" evidence="7">
    <location>
        <begin position="93"/>
        <end position="115"/>
    </location>
</feature>
<evidence type="ECO:0000256" key="1">
    <source>
        <dbReference type="ARBA" id="ARBA00004651"/>
    </source>
</evidence>